<reference evidence="1 2" key="1">
    <citation type="submission" date="2014-07" db="EMBL/GenBank/DDBJ databases">
        <authorList>
            <person name="Simmons-Yager K."/>
            <person name="Taylor B.J."/>
            <person name="Thorniley A.J."/>
            <person name="Dasenko M.A."/>
            <person name="Denver D.R."/>
            <person name="Garcia-Ruiz H."/>
            <person name="Hoyer J.S."/>
            <person name="Jogdeo S."/>
            <person name="Sullivan C.M."/>
            <person name="Peterson M.R."/>
            <person name="Rowley E.R."/>
            <person name="Schnitzler C.E."/>
            <person name="Vining K.J."/>
            <person name="Almabruk K.H."/>
            <person name="Banawas S."/>
            <person name="Beatty C."/>
            <person name="Bullock C.J."/>
            <person name="Cappellazzi J.E."/>
            <person name="Chagani S.E."/>
            <person name="Chatterjee P."/>
            <person name="Cram E.D."/>
            <person name="Elorriaga M.E.S.T.E.F.A."/>
            <person name="Esser M."/>
            <person name="Fellows E.J."/>
            <person name="Garcia G.R."/>
            <person name="Gullaba J.M."/>
            <person name="Kinsley M.A."/>
            <person name="Luo F."/>
            <person name="Mcginnis M."/>
            <person name="Paquette C.E."/>
            <person name="Reddekopp R.L."/>
            <person name="Rosen K.L."/>
            <person name="Sahlfeld L.M."/>
            <person name="Vondras A.M."/>
            <person name="Wang J.X."/>
            <person name="Weiss E.S."/>
            <person name="Wernick R."/>
            <person name="Abuelizz H.A."/>
            <person name="Amaro Y."/>
            <person name="Archer C.L."/>
            <person name="Basu A."/>
            <person name="Bellinger M.R."/>
            <person name="Johnson S.F."/>
            <person name="Kitchen S.A."/>
            <person name="Li M."/>
            <person name="Morey-Castro K.E."/>
            <person name="Lavalleur H.J."/>
            <person name="Rangel L.J."/>
            <person name="Ree J.F."/>
            <person name="Shay S.D."/>
            <person name="Sheng Y."/>
            <person name="Smyth J.C."/>
            <person name="Stamm E.A."/>
            <person name="Taylor C.R."/>
            <person name="Vining O.B."/>
            <person name="Wanzeck K.M."/>
            <person name="Watson G."/>
            <person name="Bruck A.J."/>
            <person name="Anders K.R."/>
            <person name="Braun M.A."/>
            <person name="Delesalle V.A."/>
            <person name="Hughes L.E."/>
            <person name="Ware V.C."/>
            <person name="Bradley K.W."/>
            <person name="Barker L.P."/>
            <person name="Asai D.J."/>
            <person name="Bowman C.A."/>
            <person name="Russell D.A."/>
            <person name="Pope W.H."/>
            <person name="Jacobs-Sera D."/>
            <person name="Hendrix R.W."/>
            <person name="Hatfull G.F."/>
        </authorList>
    </citation>
    <scope>NUCLEOTIDE SEQUENCE [LARGE SCALE GENOMIC DNA]</scope>
</reference>
<evidence type="ECO:0000313" key="2">
    <source>
        <dbReference type="Proteomes" id="UP000028659"/>
    </source>
</evidence>
<gene>
    <name evidence="1" type="primary">82</name>
    <name evidence="1" type="ORF">PBI_SPARKY_82</name>
</gene>
<dbReference type="RefSeq" id="YP_009125461.1">
    <property type="nucleotide sequence ID" value="NC_026597.1"/>
</dbReference>
<dbReference type="EMBL" id="KM083128">
    <property type="protein sequence ID" value="AII28226.1"/>
    <property type="molecule type" value="Genomic_DNA"/>
</dbReference>
<organism evidence="1 2">
    <name type="scientific">Mycobacterium phage Sparky</name>
    <dbReference type="NCBI Taxonomy" id="1527493"/>
    <lineage>
        <taxon>Viruses</taxon>
        <taxon>Duplodnaviria</taxon>
        <taxon>Heunggongvirae</taxon>
        <taxon>Uroviricota</taxon>
        <taxon>Caudoviricetes</taxon>
        <taxon>Sparkyvirus</taxon>
        <taxon>Sparkyvirus sparky</taxon>
    </lineage>
</organism>
<keyword evidence="2" id="KW-1185">Reference proteome</keyword>
<sequence length="196" mass="21148">MDATTPHAGPLTAADIQQRNDTAQTALAEYVIQHAAATIASVCGIDTDDDWNRAQAAHEHAVTALRATHPLVLAADAGAETMTDYCQENHAMPAPPPATVTAKLWVRIWSPNYTHVLWDSRSADTADPLANAKEFLADNGITSAGLTVDCGDGAWRTRWSGRVMLNADIGDYQAHQAAEFLRYVTHTSNPFVVDEP</sequence>
<evidence type="ECO:0000313" key="1">
    <source>
        <dbReference type="EMBL" id="AII28226.1"/>
    </source>
</evidence>
<accession>A0A076G7Y0</accession>
<proteinExistence type="predicted"/>
<dbReference type="GeneID" id="23680249"/>
<protein>
    <submittedName>
        <fullName evidence="1">Uncharacterized protein</fullName>
    </submittedName>
</protein>
<name>A0A076G7Y0_9CAUD</name>
<dbReference type="KEGG" id="vg:23680249"/>
<dbReference type="Proteomes" id="UP000028659">
    <property type="component" value="Genome"/>
</dbReference>